<evidence type="ECO:0000256" key="1">
    <source>
        <dbReference type="ARBA" id="ARBA00022676"/>
    </source>
</evidence>
<dbReference type="InterPro" id="IPR051199">
    <property type="entry name" value="LPS_LOS_Heptosyltrfase"/>
</dbReference>
<dbReference type="PANTHER" id="PTHR30160:SF21">
    <property type="entry name" value="LIPOPOLYSACCHARIDE CORE HEPTOSYLTRANSFERASE OPSX"/>
    <property type="match status" value="1"/>
</dbReference>
<dbReference type="SUPFAM" id="SSF53756">
    <property type="entry name" value="UDP-Glycosyltransferase/glycogen phosphorylase"/>
    <property type="match status" value="1"/>
</dbReference>
<dbReference type="InterPro" id="IPR002201">
    <property type="entry name" value="Glyco_trans_9"/>
</dbReference>
<name>A0ABW4XNN0_9GAMM</name>
<keyword evidence="1" id="KW-0328">Glycosyltransferase</keyword>
<dbReference type="CDD" id="cd03789">
    <property type="entry name" value="GT9_LPS_heptosyltransferase"/>
    <property type="match status" value="1"/>
</dbReference>
<evidence type="ECO:0000313" key="3">
    <source>
        <dbReference type="EMBL" id="MFD2096759.1"/>
    </source>
</evidence>
<dbReference type="PANTHER" id="PTHR30160">
    <property type="entry name" value="TETRAACYLDISACCHARIDE 4'-KINASE-RELATED"/>
    <property type="match status" value="1"/>
</dbReference>
<protein>
    <submittedName>
        <fullName evidence="3">Glycosyltransferase family 9 protein</fullName>
    </submittedName>
</protein>
<gene>
    <name evidence="3" type="ORF">ACFSJ3_12245</name>
</gene>
<dbReference type="Gene3D" id="3.40.50.2000">
    <property type="entry name" value="Glycogen Phosphorylase B"/>
    <property type="match status" value="2"/>
</dbReference>
<dbReference type="Pfam" id="PF01075">
    <property type="entry name" value="Glyco_transf_9"/>
    <property type="match status" value="1"/>
</dbReference>
<keyword evidence="2" id="KW-0808">Transferase</keyword>
<evidence type="ECO:0000313" key="4">
    <source>
        <dbReference type="Proteomes" id="UP001597380"/>
    </source>
</evidence>
<sequence>MSSLPPSAPRSICLLRLSAIGDVCHAVATVQEIQRHYPGIAITWILGKVEAALLEGLPDVEIIVYDKKQGWDGIKTVRQQLGKRRFDVLLHMQIAFRASILSLFIRADKKYGFDRARAGEGQWLFTNRRIKEQQHAHVLESFQAFGEAIGVPAPPHPLWQIPVNEKDKSAIAPLFDSGKPTLVIVPAASKAERNWTIEGYASIADHAVNRGMQVILCGGPTPLENNLAQQIEQATQGDITNYVGQTNLKQLLALLGQAHLVLAPDTGPAHMAVTQGTPVIGLYCHSNPRRTGPYLWPDYVINHYDRLCQEQHGKPWQQLPWATRVKGAELMAQITVDEVKAMVDRVLHEQNILPADKSSGSNLPHG</sequence>
<reference evidence="4" key="1">
    <citation type="journal article" date="2019" name="Int. J. Syst. Evol. Microbiol.">
        <title>The Global Catalogue of Microorganisms (GCM) 10K type strain sequencing project: providing services to taxonomists for standard genome sequencing and annotation.</title>
        <authorList>
            <consortium name="The Broad Institute Genomics Platform"/>
            <consortium name="The Broad Institute Genome Sequencing Center for Infectious Disease"/>
            <person name="Wu L."/>
            <person name="Ma J."/>
        </authorList>
    </citation>
    <scope>NUCLEOTIDE SEQUENCE [LARGE SCALE GENOMIC DNA]</scope>
    <source>
        <strain evidence="4">CGMCC 1.10992</strain>
    </source>
</reference>
<keyword evidence="4" id="KW-1185">Reference proteome</keyword>
<comment type="caution">
    <text evidence="3">The sequence shown here is derived from an EMBL/GenBank/DDBJ whole genome shotgun (WGS) entry which is preliminary data.</text>
</comment>
<dbReference type="EMBL" id="JBHUHT010000013">
    <property type="protein sequence ID" value="MFD2096759.1"/>
    <property type="molecule type" value="Genomic_DNA"/>
</dbReference>
<dbReference type="RefSeq" id="WP_345339458.1">
    <property type="nucleotide sequence ID" value="NZ_BAABLI010000009.1"/>
</dbReference>
<proteinExistence type="predicted"/>
<evidence type="ECO:0000256" key="2">
    <source>
        <dbReference type="ARBA" id="ARBA00022679"/>
    </source>
</evidence>
<dbReference type="Proteomes" id="UP001597380">
    <property type="component" value="Unassembled WGS sequence"/>
</dbReference>
<organism evidence="3 4">
    <name type="scientific">Corallincola platygyrae</name>
    <dbReference type="NCBI Taxonomy" id="1193278"/>
    <lineage>
        <taxon>Bacteria</taxon>
        <taxon>Pseudomonadati</taxon>
        <taxon>Pseudomonadota</taxon>
        <taxon>Gammaproteobacteria</taxon>
        <taxon>Alteromonadales</taxon>
        <taxon>Psychromonadaceae</taxon>
        <taxon>Corallincola</taxon>
    </lineage>
</organism>
<accession>A0ABW4XNN0</accession>